<dbReference type="InterPro" id="IPR013524">
    <property type="entry name" value="Runt_dom"/>
</dbReference>
<evidence type="ECO:0000256" key="1">
    <source>
        <dbReference type="ARBA" id="ARBA00004123"/>
    </source>
</evidence>
<feature type="compositionally biased region" description="Pro residues" evidence="5">
    <location>
        <begin position="341"/>
        <end position="355"/>
    </location>
</feature>
<dbReference type="GO" id="GO:0005634">
    <property type="term" value="C:nucleus"/>
    <property type="evidence" value="ECO:0007669"/>
    <property type="project" value="UniProtKB-SubCell"/>
</dbReference>
<feature type="domain" description="Runt" evidence="6">
    <location>
        <begin position="113"/>
        <end position="241"/>
    </location>
</feature>
<dbReference type="GO" id="GO:0000978">
    <property type="term" value="F:RNA polymerase II cis-regulatory region sequence-specific DNA binding"/>
    <property type="evidence" value="ECO:0007669"/>
    <property type="project" value="TreeGrafter"/>
</dbReference>
<evidence type="ECO:0000256" key="2">
    <source>
        <dbReference type="ARBA" id="ARBA00023015"/>
    </source>
</evidence>
<dbReference type="Pfam" id="PF00853">
    <property type="entry name" value="Runt"/>
    <property type="match status" value="1"/>
</dbReference>
<feature type="compositionally biased region" description="Polar residues" evidence="5">
    <location>
        <begin position="359"/>
        <end position="397"/>
    </location>
</feature>
<feature type="compositionally biased region" description="Gly residues" evidence="5">
    <location>
        <begin position="10"/>
        <end position="34"/>
    </location>
</feature>
<sequence length="516" mass="53505">MDIFGRCNGQAGGGVGGGGGGGGGSTSGSSGVGGSSNTTLRGTGNSGTVRITAAADSSASGSTNDTVEASGPGGRMQLTGASAPGTAASPESGVSPLADAYTKMTTDILTERTLGDFVSEHPGELVKTGSPHLVCTVLPTHWRSNKTLPVAFKVMALGDVGDGTLVTVRAGNDENCCAELRNSTALMKNQVAKFNDLRFVGRSGRGKSFTLTITVSTSPPQVATYTKAIKVTVDGPREPRSKTRHQQQFHAFAFASQRGTPFFASPLVDSLQPLPNPLQPLPNPLQPRDPLSSFRHAMPGNCQNMSQFGLTPGNSWGYGSTAGYAGYLPGPLSSCAAQASFPPPPPPPPPPPAPTAPTSSLTSFVGAASMSTPTAPDSTGGTTVATANSNRTPQHDAFSTVSSLVPDTTTPGQSDPLDPLSTLMSGTATQRYHDYVSPRSLSTDSNTTDSPVHEESFGQNYGNYFPTPGVLPSILYSQIYGNQFQNSESPEQTAVAESCNVRQEEVRPDNNVWRPY</sequence>
<keyword evidence="3" id="KW-0804">Transcription</keyword>
<evidence type="ECO:0000313" key="7">
    <source>
        <dbReference type="EMBL" id="KAK0175789.1"/>
    </source>
</evidence>
<dbReference type="PANTHER" id="PTHR11950">
    <property type="entry name" value="RUNT RELATED"/>
    <property type="match status" value="1"/>
</dbReference>
<evidence type="ECO:0000259" key="6">
    <source>
        <dbReference type="PROSITE" id="PS51062"/>
    </source>
</evidence>
<dbReference type="PRINTS" id="PR00967">
    <property type="entry name" value="ONCOGENEAML1"/>
</dbReference>
<evidence type="ECO:0000256" key="4">
    <source>
        <dbReference type="ARBA" id="ARBA00023242"/>
    </source>
</evidence>
<reference evidence="7" key="2">
    <citation type="submission" date="2023-03" db="EMBL/GenBank/DDBJ databases">
        <authorList>
            <person name="Inwood S.N."/>
            <person name="Skelly J.G."/>
            <person name="Guhlin J."/>
            <person name="Harrop T.W.R."/>
            <person name="Goldson S.G."/>
            <person name="Dearden P.K."/>
        </authorList>
    </citation>
    <scope>NUCLEOTIDE SEQUENCE</scope>
    <source>
        <strain evidence="7">Lincoln</strain>
        <tissue evidence="7">Whole body</tissue>
    </source>
</reference>
<protein>
    <recommendedName>
        <fullName evidence="6">Runt domain-containing protein</fullName>
    </recommendedName>
</protein>
<feature type="compositionally biased region" description="Polar residues" evidence="5">
    <location>
        <begin position="439"/>
        <end position="450"/>
    </location>
</feature>
<feature type="compositionally biased region" description="Polar residues" evidence="5">
    <location>
        <begin position="37"/>
        <end position="49"/>
    </location>
</feature>
<evidence type="ECO:0000313" key="8">
    <source>
        <dbReference type="Proteomes" id="UP001168972"/>
    </source>
</evidence>
<keyword evidence="2" id="KW-0805">Transcription regulation</keyword>
<dbReference type="PROSITE" id="PS51062">
    <property type="entry name" value="RUNT"/>
    <property type="match status" value="1"/>
</dbReference>
<dbReference type="InterPro" id="IPR008967">
    <property type="entry name" value="p53-like_TF_DNA-bd_sf"/>
</dbReference>
<dbReference type="GO" id="GO:0001709">
    <property type="term" value="P:cell fate determination"/>
    <property type="evidence" value="ECO:0007669"/>
    <property type="project" value="UniProtKB-ARBA"/>
</dbReference>
<keyword evidence="4" id="KW-0539">Nucleus</keyword>
<feature type="region of interest" description="Disordered" evidence="5">
    <location>
        <begin position="1"/>
        <end position="94"/>
    </location>
</feature>
<dbReference type="SUPFAM" id="SSF49417">
    <property type="entry name" value="p53-like transcription factors"/>
    <property type="match status" value="1"/>
</dbReference>
<dbReference type="Proteomes" id="UP001168972">
    <property type="component" value="Unassembled WGS sequence"/>
</dbReference>
<feature type="region of interest" description="Disordered" evidence="5">
    <location>
        <begin position="338"/>
        <end position="397"/>
    </location>
</feature>
<dbReference type="PANTHER" id="PTHR11950:SF31">
    <property type="entry name" value="SEGMENTATION PROTEIN RUNT"/>
    <property type="match status" value="1"/>
</dbReference>
<reference evidence="7" key="1">
    <citation type="journal article" date="2023" name="bioRxiv">
        <title>Scaffold-level genome assemblies of two parasitoid biocontrol wasps reveal the parthenogenesis mechanism and an associated novel virus.</title>
        <authorList>
            <person name="Inwood S."/>
            <person name="Skelly J."/>
            <person name="Guhlin J."/>
            <person name="Harrop T."/>
            <person name="Goldson S."/>
            <person name="Dearden P."/>
        </authorList>
    </citation>
    <scope>NUCLEOTIDE SEQUENCE</scope>
    <source>
        <strain evidence="7">Lincoln</strain>
        <tissue evidence="7">Whole body</tissue>
    </source>
</reference>
<name>A0AA39FUZ8_MICHY</name>
<comment type="caution">
    <text evidence="7">The sequence shown here is derived from an EMBL/GenBank/DDBJ whole genome shotgun (WGS) entry which is preliminary data.</text>
</comment>
<dbReference type="GO" id="GO:0000981">
    <property type="term" value="F:DNA-binding transcription factor activity, RNA polymerase II-specific"/>
    <property type="evidence" value="ECO:0007669"/>
    <property type="project" value="TreeGrafter"/>
</dbReference>
<gene>
    <name evidence="7" type="ORF">PV327_009511</name>
</gene>
<keyword evidence="8" id="KW-1185">Reference proteome</keyword>
<dbReference type="GO" id="GO:0005524">
    <property type="term" value="F:ATP binding"/>
    <property type="evidence" value="ECO:0007669"/>
    <property type="project" value="InterPro"/>
</dbReference>
<proteinExistence type="predicted"/>
<evidence type="ECO:0000256" key="3">
    <source>
        <dbReference type="ARBA" id="ARBA00023163"/>
    </source>
</evidence>
<dbReference type="InterPro" id="IPR000040">
    <property type="entry name" value="AML1_Runt"/>
</dbReference>
<dbReference type="FunFam" id="2.60.40.720:FF:000001">
    <property type="entry name" value="Runt-related transcription factor"/>
    <property type="match status" value="1"/>
</dbReference>
<comment type="subcellular location">
    <subcellularLocation>
        <location evidence="1">Nucleus</location>
    </subcellularLocation>
</comment>
<evidence type="ECO:0000256" key="5">
    <source>
        <dbReference type="SAM" id="MobiDB-lite"/>
    </source>
</evidence>
<dbReference type="InterPro" id="IPR012346">
    <property type="entry name" value="p53/RUNT-type_TF_DNA-bd_sf"/>
</dbReference>
<dbReference type="EMBL" id="JAQQBR010000005">
    <property type="protein sequence ID" value="KAK0175789.1"/>
    <property type="molecule type" value="Genomic_DNA"/>
</dbReference>
<organism evidence="7 8">
    <name type="scientific">Microctonus hyperodae</name>
    <name type="common">Parasitoid wasp</name>
    <dbReference type="NCBI Taxonomy" id="165561"/>
    <lineage>
        <taxon>Eukaryota</taxon>
        <taxon>Metazoa</taxon>
        <taxon>Ecdysozoa</taxon>
        <taxon>Arthropoda</taxon>
        <taxon>Hexapoda</taxon>
        <taxon>Insecta</taxon>
        <taxon>Pterygota</taxon>
        <taxon>Neoptera</taxon>
        <taxon>Endopterygota</taxon>
        <taxon>Hymenoptera</taxon>
        <taxon>Apocrita</taxon>
        <taxon>Ichneumonoidea</taxon>
        <taxon>Braconidae</taxon>
        <taxon>Euphorinae</taxon>
        <taxon>Microctonus</taxon>
    </lineage>
</organism>
<feature type="compositionally biased region" description="Low complexity" evidence="5">
    <location>
        <begin position="53"/>
        <end position="62"/>
    </location>
</feature>
<dbReference type="AlphaFoldDB" id="A0AA39FUZ8"/>
<feature type="region of interest" description="Disordered" evidence="5">
    <location>
        <begin position="437"/>
        <end position="462"/>
    </location>
</feature>
<dbReference type="Gene3D" id="2.60.40.720">
    <property type="match status" value="1"/>
</dbReference>
<accession>A0AA39FUZ8</accession>